<keyword evidence="3" id="KW-0645">Protease</keyword>
<dbReference type="Proteomes" id="UP000198510">
    <property type="component" value="Unassembled WGS sequence"/>
</dbReference>
<dbReference type="PIRSF" id="PIRSF028757">
    <property type="entry name" value="LD-carboxypeptidase"/>
    <property type="match status" value="1"/>
</dbReference>
<dbReference type="SUPFAM" id="SSF52317">
    <property type="entry name" value="Class I glutamine amidotransferase-like"/>
    <property type="match status" value="1"/>
</dbReference>
<keyword evidence="2 9" id="KW-0121">Carboxypeptidase</keyword>
<sequence>MLSSQMSPSRRRFLHSATLAGLASPFLRFTSPPPKLLKPPRLRPGQTVGLVCPATAAFLQEEVEIAKESIEALGLKVREGKSLRSRYGYLAGTDEERAADLHAMFADPEVHAVFVMHGGWGCSRLLPLLDYDLIRRHPKILMGYSDVTALLLGIQARTGLVTFHGPVGASTWNAFSVDYLRRLLFDGEAVIYQNPTDKGDNLTQVENRIRTLRPGKVRGRLLGGNLTVLTAIVGSPYLPDWKDAILFVEDVGEKIYRIDRMLTQLALADILPRLKGFVFGHCSDCPPGEGYASFTLEEVLDDHIVPLQIPAFSGSMIGHIKDKFTVPLGVEAEIDAATGSIRLLEGAVS</sequence>
<protein>
    <submittedName>
        <fullName evidence="9">Muramoyltetrapeptide carboxypeptidase</fullName>
    </submittedName>
</protein>
<evidence type="ECO:0000259" key="8">
    <source>
        <dbReference type="Pfam" id="PF17676"/>
    </source>
</evidence>
<reference evidence="9 10" key="1">
    <citation type="submission" date="2016-10" db="EMBL/GenBank/DDBJ databases">
        <authorList>
            <person name="de Groot N.N."/>
        </authorList>
    </citation>
    <scope>NUCLEOTIDE SEQUENCE [LARGE SCALE GENOMIC DNA]</scope>
    <source>
        <strain evidence="9 10">DSM 25186</strain>
    </source>
</reference>
<dbReference type="Gene3D" id="3.50.30.60">
    <property type="entry name" value="LD-carboxypeptidase A C-terminal domain-like"/>
    <property type="match status" value="1"/>
</dbReference>
<dbReference type="EMBL" id="FNFO01000002">
    <property type="protein sequence ID" value="SDK41091.1"/>
    <property type="molecule type" value="Genomic_DNA"/>
</dbReference>
<proteinExistence type="inferred from homology"/>
<evidence type="ECO:0000313" key="10">
    <source>
        <dbReference type="Proteomes" id="UP000198510"/>
    </source>
</evidence>
<dbReference type="InterPro" id="IPR027461">
    <property type="entry name" value="Carboxypeptidase_A_C_sf"/>
</dbReference>
<dbReference type="GO" id="GO:0008236">
    <property type="term" value="F:serine-type peptidase activity"/>
    <property type="evidence" value="ECO:0007669"/>
    <property type="project" value="UniProtKB-KW"/>
</dbReference>
<dbReference type="PANTHER" id="PTHR30237:SF2">
    <property type="entry name" value="MUREIN TETRAPEPTIDE CARBOXYPEPTIDASE"/>
    <property type="match status" value="1"/>
</dbReference>
<dbReference type="InterPro" id="IPR040921">
    <property type="entry name" value="Peptidase_S66C"/>
</dbReference>
<dbReference type="SUPFAM" id="SSF141986">
    <property type="entry name" value="LD-carboxypeptidase A C-terminal domain-like"/>
    <property type="match status" value="1"/>
</dbReference>
<feature type="domain" description="LD-carboxypeptidase C-terminal" evidence="8">
    <location>
        <begin position="218"/>
        <end position="334"/>
    </location>
</feature>
<evidence type="ECO:0000256" key="6">
    <source>
        <dbReference type="PIRSR" id="PIRSR028757-1"/>
    </source>
</evidence>
<evidence type="ECO:0000256" key="5">
    <source>
        <dbReference type="ARBA" id="ARBA00022825"/>
    </source>
</evidence>
<dbReference type="InterPro" id="IPR003507">
    <property type="entry name" value="S66_fam"/>
</dbReference>
<dbReference type="STRING" id="1075417.SAMN05421823_102670"/>
<feature type="active site" description="Nucleophile" evidence="6">
    <location>
        <position position="145"/>
    </location>
</feature>
<dbReference type="InterPro" id="IPR040449">
    <property type="entry name" value="Peptidase_S66_N"/>
</dbReference>
<evidence type="ECO:0000256" key="1">
    <source>
        <dbReference type="ARBA" id="ARBA00010233"/>
    </source>
</evidence>
<keyword evidence="5" id="KW-0720">Serine protease</keyword>
<feature type="active site" description="Charge relay system" evidence="6">
    <location>
        <position position="249"/>
    </location>
</feature>
<feature type="domain" description="LD-carboxypeptidase N-terminal" evidence="7">
    <location>
        <begin position="48"/>
        <end position="165"/>
    </location>
</feature>
<dbReference type="AlphaFoldDB" id="A0A1G9BNJ8"/>
<gene>
    <name evidence="9" type="ORF">SAMN05421823_102670</name>
</gene>
<evidence type="ECO:0000259" key="7">
    <source>
        <dbReference type="Pfam" id="PF02016"/>
    </source>
</evidence>
<dbReference type="Pfam" id="PF17676">
    <property type="entry name" value="Peptidase_S66C"/>
    <property type="match status" value="1"/>
</dbReference>
<dbReference type="RefSeq" id="WP_245705988.1">
    <property type="nucleotide sequence ID" value="NZ_FNFO01000002.1"/>
</dbReference>
<dbReference type="Gene3D" id="3.40.50.10740">
    <property type="entry name" value="Class I glutamine amidotransferase-like"/>
    <property type="match status" value="1"/>
</dbReference>
<evidence type="ECO:0000256" key="4">
    <source>
        <dbReference type="ARBA" id="ARBA00022801"/>
    </source>
</evidence>
<dbReference type="GO" id="GO:0004180">
    <property type="term" value="F:carboxypeptidase activity"/>
    <property type="evidence" value="ECO:0007669"/>
    <property type="project" value="UniProtKB-KW"/>
</dbReference>
<dbReference type="PANTHER" id="PTHR30237">
    <property type="entry name" value="MURAMOYLTETRAPEPTIDE CARBOXYPEPTIDASE"/>
    <property type="match status" value="1"/>
</dbReference>
<name>A0A1G9BNJ8_9BACT</name>
<keyword evidence="10" id="KW-1185">Reference proteome</keyword>
<dbReference type="InterPro" id="IPR027478">
    <property type="entry name" value="LdcA_N"/>
</dbReference>
<evidence type="ECO:0000256" key="3">
    <source>
        <dbReference type="ARBA" id="ARBA00022670"/>
    </source>
</evidence>
<feature type="active site" description="Charge relay system" evidence="6">
    <location>
        <position position="319"/>
    </location>
</feature>
<dbReference type="Pfam" id="PF02016">
    <property type="entry name" value="Peptidase_S66"/>
    <property type="match status" value="1"/>
</dbReference>
<keyword evidence="4" id="KW-0378">Hydrolase</keyword>
<evidence type="ECO:0000313" key="9">
    <source>
        <dbReference type="EMBL" id="SDK41091.1"/>
    </source>
</evidence>
<dbReference type="InterPro" id="IPR029062">
    <property type="entry name" value="Class_I_gatase-like"/>
</dbReference>
<dbReference type="GO" id="GO:0006508">
    <property type="term" value="P:proteolysis"/>
    <property type="evidence" value="ECO:0007669"/>
    <property type="project" value="UniProtKB-KW"/>
</dbReference>
<evidence type="ECO:0000256" key="2">
    <source>
        <dbReference type="ARBA" id="ARBA00022645"/>
    </source>
</evidence>
<accession>A0A1G9BNJ8</accession>
<dbReference type="CDD" id="cd07025">
    <property type="entry name" value="Peptidase_S66"/>
    <property type="match status" value="1"/>
</dbReference>
<organism evidence="9 10">
    <name type="scientific">Catalinimonas alkaloidigena</name>
    <dbReference type="NCBI Taxonomy" id="1075417"/>
    <lineage>
        <taxon>Bacteria</taxon>
        <taxon>Pseudomonadati</taxon>
        <taxon>Bacteroidota</taxon>
        <taxon>Cytophagia</taxon>
        <taxon>Cytophagales</taxon>
        <taxon>Catalimonadaceae</taxon>
        <taxon>Catalinimonas</taxon>
    </lineage>
</organism>
<comment type="similarity">
    <text evidence="1">Belongs to the peptidase S66 family.</text>
</comment>